<evidence type="ECO:0000313" key="2">
    <source>
        <dbReference type="Proteomes" id="UP000238730"/>
    </source>
</evidence>
<dbReference type="Proteomes" id="UP000238730">
    <property type="component" value="Unassembled WGS sequence"/>
</dbReference>
<dbReference type="EMBL" id="MSCJ01000001">
    <property type="protein sequence ID" value="PQJ68398.1"/>
    <property type="molecule type" value="Genomic_DNA"/>
</dbReference>
<proteinExistence type="predicted"/>
<name>A0A2S7W2V5_PHOAN</name>
<gene>
    <name evidence="1" type="ORF">BTO08_05935</name>
</gene>
<dbReference type="AlphaFoldDB" id="A0A2S7W2V5"/>
<evidence type="ECO:0000313" key="1">
    <source>
        <dbReference type="EMBL" id="PQJ68398.1"/>
    </source>
</evidence>
<reference evidence="1 2" key="1">
    <citation type="submission" date="2016-12" db="EMBL/GenBank/DDBJ databases">
        <title>Diversity of luminous bacteria.</title>
        <authorList>
            <person name="Yoshizawa S."/>
            <person name="Kogure K."/>
        </authorList>
    </citation>
    <scope>NUCLEOTIDE SEQUENCE [LARGE SCALE GENOMIC DNA]</scope>
    <source>
        <strain evidence="1 2">LC1-200</strain>
    </source>
</reference>
<sequence length="97" mass="9789">MPSVLTVTVPFVGFVDEVNVKLSPSTSVADSLPLTATSSSVVTAMSVPNGLLLSSTITGASLTGFTVTLTVIVSVPPLPSLTITSNLSLPLKSLFGV</sequence>
<comment type="caution">
    <text evidence="1">The sequence shown here is derived from an EMBL/GenBank/DDBJ whole genome shotgun (WGS) entry which is preliminary data.</text>
</comment>
<organism evidence="1 2">
    <name type="scientific">Photobacterium angustum</name>
    <dbReference type="NCBI Taxonomy" id="661"/>
    <lineage>
        <taxon>Bacteria</taxon>
        <taxon>Pseudomonadati</taxon>
        <taxon>Pseudomonadota</taxon>
        <taxon>Gammaproteobacteria</taxon>
        <taxon>Vibrionales</taxon>
        <taxon>Vibrionaceae</taxon>
        <taxon>Photobacterium</taxon>
    </lineage>
</organism>
<accession>A0A2S7W2V5</accession>
<protein>
    <submittedName>
        <fullName evidence="1">Uncharacterized protein</fullName>
    </submittedName>
</protein>